<keyword evidence="2" id="KW-0812">Transmembrane</keyword>
<feature type="region of interest" description="Disordered" evidence="1">
    <location>
        <begin position="18"/>
        <end position="79"/>
    </location>
</feature>
<name>A0A8X7CHA1_9ARAC</name>
<evidence type="ECO:0000256" key="2">
    <source>
        <dbReference type="SAM" id="Phobius"/>
    </source>
</evidence>
<proteinExistence type="predicted"/>
<evidence type="ECO:0000256" key="1">
    <source>
        <dbReference type="SAM" id="MobiDB-lite"/>
    </source>
</evidence>
<evidence type="ECO:0000313" key="3">
    <source>
        <dbReference type="EMBL" id="GFY68943.1"/>
    </source>
</evidence>
<comment type="caution">
    <text evidence="3">The sequence shown here is derived from an EMBL/GenBank/DDBJ whole genome shotgun (WGS) entry which is preliminary data.</text>
</comment>
<feature type="transmembrane region" description="Helical" evidence="2">
    <location>
        <begin position="147"/>
        <end position="170"/>
    </location>
</feature>
<keyword evidence="4" id="KW-1185">Reference proteome</keyword>
<organism evidence="3 4">
    <name type="scientific">Trichonephila inaurata madagascariensis</name>
    <dbReference type="NCBI Taxonomy" id="2747483"/>
    <lineage>
        <taxon>Eukaryota</taxon>
        <taxon>Metazoa</taxon>
        <taxon>Ecdysozoa</taxon>
        <taxon>Arthropoda</taxon>
        <taxon>Chelicerata</taxon>
        <taxon>Arachnida</taxon>
        <taxon>Araneae</taxon>
        <taxon>Araneomorphae</taxon>
        <taxon>Entelegynae</taxon>
        <taxon>Araneoidea</taxon>
        <taxon>Nephilidae</taxon>
        <taxon>Trichonephila</taxon>
        <taxon>Trichonephila inaurata</taxon>
    </lineage>
</organism>
<keyword evidence="2" id="KW-1133">Transmembrane helix</keyword>
<keyword evidence="2" id="KW-0472">Membrane</keyword>
<dbReference type="OrthoDB" id="6436525at2759"/>
<protein>
    <submittedName>
        <fullName evidence="3">Uncharacterized protein</fullName>
    </submittedName>
</protein>
<evidence type="ECO:0000313" key="4">
    <source>
        <dbReference type="Proteomes" id="UP000886998"/>
    </source>
</evidence>
<reference evidence="3" key="1">
    <citation type="submission" date="2020-08" db="EMBL/GenBank/DDBJ databases">
        <title>Multicomponent nature underlies the extraordinary mechanical properties of spider dragline silk.</title>
        <authorList>
            <person name="Kono N."/>
            <person name="Nakamura H."/>
            <person name="Mori M."/>
            <person name="Yoshida Y."/>
            <person name="Ohtoshi R."/>
            <person name="Malay A.D."/>
            <person name="Moran D.A.P."/>
            <person name="Tomita M."/>
            <person name="Numata K."/>
            <person name="Arakawa K."/>
        </authorList>
    </citation>
    <scope>NUCLEOTIDE SEQUENCE</scope>
</reference>
<dbReference type="EMBL" id="BMAV01017358">
    <property type="protein sequence ID" value="GFY68943.1"/>
    <property type="molecule type" value="Genomic_DNA"/>
</dbReference>
<accession>A0A8X7CHA1</accession>
<dbReference type="Proteomes" id="UP000886998">
    <property type="component" value="Unassembled WGS sequence"/>
</dbReference>
<feature type="compositionally biased region" description="Basic residues" evidence="1">
    <location>
        <begin position="45"/>
        <end position="55"/>
    </location>
</feature>
<dbReference type="AlphaFoldDB" id="A0A8X7CHA1"/>
<gene>
    <name evidence="3" type="primary">AVEN_35853_1</name>
    <name evidence="3" type="ORF">TNIN_479471</name>
</gene>
<sequence>MFTTYKLFPLYFSKLQKVPSSGDDTKPGVRQSGSLEPSPSSPRRGQGRRSNRHRSAGSTFQRPGSPLAHILDTTTQPSLTTQRSRRFNDLWVRMDTYGKKFIRMDSNSVKENQAPQQAFQTWYQKSHGPDHLVSSGSRIFISSSVKLILTSLVIIQNLGVFQLVFGISFLTGIT</sequence>